<dbReference type="InterPro" id="IPR050455">
    <property type="entry name" value="Tpx_Peroxidase_subfamily"/>
</dbReference>
<dbReference type="InterPro" id="IPR000866">
    <property type="entry name" value="AhpC/TSA"/>
</dbReference>
<evidence type="ECO:0000259" key="2">
    <source>
        <dbReference type="Pfam" id="PF00578"/>
    </source>
</evidence>
<gene>
    <name evidence="3" type="primary">ahpE_6</name>
    <name evidence="3" type="ORF">SDC9_138204</name>
</gene>
<dbReference type="SUPFAM" id="SSF52833">
    <property type="entry name" value="Thioredoxin-like"/>
    <property type="match status" value="1"/>
</dbReference>
<evidence type="ECO:0000313" key="3">
    <source>
        <dbReference type="EMBL" id="MPM91079.1"/>
    </source>
</evidence>
<dbReference type="PANTHER" id="PTHR43110:SF1">
    <property type="entry name" value="THIOL PEROXIDASE"/>
    <property type="match status" value="1"/>
</dbReference>
<reference evidence="3" key="1">
    <citation type="submission" date="2019-08" db="EMBL/GenBank/DDBJ databases">
        <authorList>
            <person name="Kucharzyk K."/>
            <person name="Murdoch R.W."/>
            <person name="Higgins S."/>
            <person name="Loffler F."/>
        </authorList>
    </citation>
    <scope>NUCLEOTIDE SEQUENCE</scope>
</reference>
<dbReference type="PANTHER" id="PTHR43110">
    <property type="entry name" value="THIOL PEROXIDASE"/>
    <property type="match status" value="1"/>
</dbReference>
<dbReference type="Pfam" id="PF00578">
    <property type="entry name" value="AhpC-TSA"/>
    <property type="match status" value="1"/>
</dbReference>
<comment type="caution">
    <text evidence="3">The sequence shown here is derived from an EMBL/GenBank/DDBJ whole genome shotgun (WGS) entry which is preliminary data.</text>
</comment>
<dbReference type="EC" id="1.11.1.15" evidence="3"/>
<organism evidence="3">
    <name type="scientific">bioreactor metagenome</name>
    <dbReference type="NCBI Taxonomy" id="1076179"/>
    <lineage>
        <taxon>unclassified sequences</taxon>
        <taxon>metagenomes</taxon>
        <taxon>ecological metagenomes</taxon>
    </lineage>
</organism>
<dbReference type="InterPro" id="IPR036249">
    <property type="entry name" value="Thioredoxin-like_sf"/>
</dbReference>
<keyword evidence="1" id="KW-0676">Redox-active center</keyword>
<dbReference type="EMBL" id="VSSQ01038194">
    <property type="protein sequence ID" value="MPM91079.1"/>
    <property type="molecule type" value="Genomic_DNA"/>
</dbReference>
<evidence type="ECO:0000256" key="1">
    <source>
        <dbReference type="ARBA" id="ARBA00023284"/>
    </source>
</evidence>
<dbReference type="GO" id="GO:0004601">
    <property type="term" value="F:peroxidase activity"/>
    <property type="evidence" value="ECO:0007669"/>
    <property type="project" value="UniProtKB-KW"/>
</dbReference>
<sequence>MKALDEHFSTFTESNTLIFGVSIDSQYTQAAWYNHLQLKNIQLLADFWPHGKVSTDYGVFRNAEGISERANILIDENLRIKHVKIYDIGNLPDINEIIEKIKQ</sequence>
<keyword evidence="3" id="KW-0560">Oxidoreductase</keyword>
<proteinExistence type="predicted"/>
<name>A0A645DPD6_9ZZZZ</name>
<protein>
    <submittedName>
        <fullName evidence="3">Alkyl hydroperoxide reductase E</fullName>
        <ecNumber evidence="3">1.11.1.15</ecNumber>
    </submittedName>
</protein>
<keyword evidence="3" id="KW-0575">Peroxidase</keyword>
<accession>A0A645DPD6</accession>
<feature type="domain" description="Alkyl hydroperoxide reductase subunit C/ Thiol specific antioxidant" evidence="2">
    <location>
        <begin position="1"/>
        <end position="82"/>
    </location>
</feature>
<dbReference type="AlphaFoldDB" id="A0A645DPD6"/>
<dbReference type="Gene3D" id="3.40.30.10">
    <property type="entry name" value="Glutaredoxin"/>
    <property type="match status" value="1"/>
</dbReference>